<gene>
    <name evidence="4" type="ORF">apy_04710</name>
</gene>
<proteinExistence type="predicted"/>
<evidence type="ECO:0000313" key="5">
    <source>
        <dbReference type="Proteomes" id="UP000291213"/>
    </source>
</evidence>
<dbReference type="GO" id="GO:0005737">
    <property type="term" value="C:cytoplasm"/>
    <property type="evidence" value="ECO:0007669"/>
    <property type="project" value="TreeGrafter"/>
</dbReference>
<dbReference type="Gene3D" id="3.60.20.10">
    <property type="entry name" value="Glutamine Phosphoribosylpyrophosphate, subunit 1, domain 1"/>
    <property type="match status" value="1"/>
</dbReference>
<dbReference type="InterPro" id="IPR029055">
    <property type="entry name" value="Ntn_hydrolases_N"/>
</dbReference>
<keyword evidence="4" id="KW-0647">Proteasome</keyword>
<dbReference type="GO" id="GO:0005839">
    <property type="term" value="C:proteasome core complex"/>
    <property type="evidence" value="ECO:0007669"/>
    <property type="project" value="InterPro"/>
</dbReference>
<accession>A0A401H8E9</accession>
<dbReference type="InterPro" id="IPR001353">
    <property type="entry name" value="Proteasome_sua/b"/>
</dbReference>
<dbReference type="PROSITE" id="PS51476">
    <property type="entry name" value="PROTEASOME_BETA_2"/>
    <property type="match status" value="1"/>
</dbReference>
<reference evidence="4 5" key="1">
    <citation type="submission" date="2017-02" db="EMBL/GenBank/DDBJ databases">
        <title>isolation and characterization of a novel temperate virus Aeropyrum globular virus 1 infecting hyperthermophilic archaeon Aeropyrum.</title>
        <authorList>
            <person name="Yumiya M."/>
            <person name="Yoshida T."/>
            <person name="Sako Y."/>
        </authorList>
    </citation>
    <scope>NUCLEOTIDE SEQUENCE [LARGE SCALE GENOMIC DNA]</scope>
    <source>
        <strain evidence="4 5">YK1-12-2013</strain>
    </source>
</reference>
<dbReference type="EMBL" id="BDMD01000019">
    <property type="protein sequence ID" value="GBF08746.1"/>
    <property type="molecule type" value="Genomic_DNA"/>
</dbReference>
<keyword evidence="3" id="KW-0378">Hydrolase</keyword>
<dbReference type="GO" id="GO:0051603">
    <property type="term" value="P:proteolysis involved in protein catabolic process"/>
    <property type="evidence" value="ECO:0007669"/>
    <property type="project" value="InterPro"/>
</dbReference>
<comment type="caution">
    <text evidence="4">The sequence shown here is derived from an EMBL/GenBank/DDBJ whole genome shotgun (WGS) entry which is preliminary data.</text>
</comment>
<evidence type="ECO:0000256" key="2">
    <source>
        <dbReference type="ARBA" id="ARBA00022670"/>
    </source>
</evidence>
<name>A0A401H8E9_AERPX</name>
<dbReference type="PANTHER" id="PTHR32194">
    <property type="entry name" value="METALLOPROTEASE TLDD"/>
    <property type="match status" value="1"/>
</dbReference>
<dbReference type="Pfam" id="PF00227">
    <property type="entry name" value="Proteasome"/>
    <property type="match status" value="1"/>
</dbReference>
<dbReference type="InterPro" id="IPR023333">
    <property type="entry name" value="Proteasome_suB-type"/>
</dbReference>
<dbReference type="PANTHER" id="PTHR32194:SF0">
    <property type="entry name" value="ATP-DEPENDENT PROTEASE SUBUNIT HSLV"/>
    <property type="match status" value="1"/>
</dbReference>
<sequence>MLAADKRMSYGGFILSRNFKKIFVINDRIGIAFAGLYGDMGGLVRIVEGQMRLASLETGKPATVRNVAKFLSSLLYSYKFFPFNVEAIVGGIDPGGEPKLYVLDPLGSIIEEDYVAAGTGATTAFGLLEHLYKRDMSLEEAKKAAVEALRASMARDAGTGDGIDVLVLPVSGKPSLETIKFRLVEG</sequence>
<keyword evidence="1" id="KW-0963">Cytoplasm</keyword>
<dbReference type="SUPFAM" id="SSF56235">
    <property type="entry name" value="N-terminal nucleophile aminohydrolases (Ntn hydrolases)"/>
    <property type="match status" value="1"/>
</dbReference>
<dbReference type="GO" id="GO:0004175">
    <property type="term" value="F:endopeptidase activity"/>
    <property type="evidence" value="ECO:0007669"/>
    <property type="project" value="UniProtKB-ARBA"/>
</dbReference>
<organism evidence="4 5">
    <name type="scientific">Aeropyrum pernix</name>
    <dbReference type="NCBI Taxonomy" id="56636"/>
    <lineage>
        <taxon>Archaea</taxon>
        <taxon>Thermoproteota</taxon>
        <taxon>Thermoprotei</taxon>
        <taxon>Desulfurococcales</taxon>
        <taxon>Desulfurococcaceae</taxon>
        <taxon>Aeropyrum</taxon>
    </lineage>
</organism>
<evidence type="ECO:0000256" key="3">
    <source>
        <dbReference type="ARBA" id="ARBA00022801"/>
    </source>
</evidence>
<keyword evidence="2" id="KW-0645">Protease</keyword>
<evidence type="ECO:0000256" key="1">
    <source>
        <dbReference type="ARBA" id="ARBA00022490"/>
    </source>
</evidence>
<protein>
    <submittedName>
        <fullName evidence="4">Proteasome subunit beta 1</fullName>
    </submittedName>
</protein>
<dbReference type="Proteomes" id="UP000291213">
    <property type="component" value="Unassembled WGS sequence"/>
</dbReference>
<dbReference type="AlphaFoldDB" id="A0A401H8E9"/>
<evidence type="ECO:0000313" key="4">
    <source>
        <dbReference type="EMBL" id="GBF08746.1"/>
    </source>
</evidence>